<sequence>MAARRNKKAAAPKKPPTPRGSPQLSKVTKSKKAPSEDGSNAKKKIKRWTVAELTLLHEARQKETPYAQIIKDLHHTHTELACRLRMCGDKKKFLAEEAEERRRNKQDLAYITIFGSGAVQANFDYAAQGPKMPRSYYQPPAKKGGRKSKAAAPRALLPKPESPVLAPVQPQHQAMNTSGFDCLALAAEQAQRAELEGAAILAGMSGMMLAPQMTYAGVRQASIAQRGSLSHILN</sequence>
<evidence type="ECO:0000256" key="1">
    <source>
        <dbReference type="SAM" id="MobiDB-lite"/>
    </source>
</evidence>
<gene>
    <name evidence="2" type="ORF">B0A54_00028</name>
</gene>
<organism evidence="2 3">
    <name type="scientific">Friedmanniomyces endolithicus</name>
    <dbReference type="NCBI Taxonomy" id="329885"/>
    <lineage>
        <taxon>Eukaryota</taxon>
        <taxon>Fungi</taxon>
        <taxon>Dikarya</taxon>
        <taxon>Ascomycota</taxon>
        <taxon>Pezizomycotina</taxon>
        <taxon>Dothideomycetes</taxon>
        <taxon>Dothideomycetidae</taxon>
        <taxon>Mycosphaerellales</taxon>
        <taxon>Teratosphaeriaceae</taxon>
        <taxon>Friedmanniomyces</taxon>
    </lineage>
</organism>
<reference evidence="2 3" key="1">
    <citation type="submission" date="2017-03" db="EMBL/GenBank/DDBJ databases">
        <title>Genomes of endolithic fungi from Antarctica.</title>
        <authorList>
            <person name="Coleine C."/>
            <person name="Masonjones S."/>
            <person name="Stajich J.E."/>
        </authorList>
    </citation>
    <scope>NUCLEOTIDE SEQUENCE [LARGE SCALE GENOMIC DNA]</scope>
    <source>
        <strain evidence="2 3">CCFEE 5311</strain>
    </source>
</reference>
<accession>A0A4U0VKF6</accession>
<feature type="region of interest" description="Disordered" evidence="1">
    <location>
        <begin position="1"/>
        <end position="44"/>
    </location>
</feature>
<evidence type="ECO:0008006" key="4">
    <source>
        <dbReference type="Google" id="ProtNLM"/>
    </source>
</evidence>
<dbReference type="OrthoDB" id="3911872at2759"/>
<evidence type="ECO:0000313" key="2">
    <source>
        <dbReference type="EMBL" id="TKA49362.1"/>
    </source>
</evidence>
<proteinExistence type="predicted"/>
<name>A0A4U0VKF6_9PEZI</name>
<dbReference type="AlphaFoldDB" id="A0A4U0VKF6"/>
<feature type="region of interest" description="Disordered" evidence="1">
    <location>
        <begin position="132"/>
        <end position="153"/>
    </location>
</feature>
<feature type="compositionally biased region" description="Basic residues" evidence="1">
    <location>
        <begin position="1"/>
        <end position="11"/>
    </location>
</feature>
<dbReference type="Proteomes" id="UP000310066">
    <property type="component" value="Unassembled WGS sequence"/>
</dbReference>
<dbReference type="EMBL" id="NAJP01000001">
    <property type="protein sequence ID" value="TKA49362.1"/>
    <property type="molecule type" value="Genomic_DNA"/>
</dbReference>
<evidence type="ECO:0000313" key="3">
    <source>
        <dbReference type="Proteomes" id="UP000310066"/>
    </source>
</evidence>
<comment type="caution">
    <text evidence="2">The sequence shown here is derived from an EMBL/GenBank/DDBJ whole genome shotgun (WGS) entry which is preliminary data.</text>
</comment>
<protein>
    <recommendedName>
        <fullName evidence="4">Myb-like domain-containing protein</fullName>
    </recommendedName>
</protein>